<feature type="compositionally biased region" description="Basic and acidic residues" evidence="1">
    <location>
        <begin position="73"/>
        <end position="86"/>
    </location>
</feature>
<evidence type="ECO:0000256" key="1">
    <source>
        <dbReference type="SAM" id="MobiDB-lite"/>
    </source>
</evidence>
<dbReference type="AlphaFoldDB" id="A0A4S2KAR9"/>
<evidence type="ECO:0000313" key="2">
    <source>
        <dbReference type="EMBL" id="TGZ45896.1"/>
    </source>
</evidence>
<feature type="region of interest" description="Disordered" evidence="1">
    <location>
        <begin position="23"/>
        <end position="86"/>
    </location>
</feature>
<name>A0A4S2KAR9_9HYME</name>
<organism evidence="2 3">
    <name type="scientific">Temnothorax longispinosus</name>
    <dbReference type="NCBI Taxonomy" id="300112"/>
    <lineage>
        <taxon>Eukaryota</taxon>
        <taxon>Metazoa</taxon>
        <taxon>Ecdysozoa</taxon>
        <taxon>Arthropoda</taxon>
        <taxon>Hexapoda</taxon>
        <taxon>Insecta</taxon>
        <taxon>Pterygota</taxon>
        <taxon>Neoptera</taxon>
        <taxon>Endopterygota</taxon>
        <taxon>Hymenoptera</taxon>
        <taxon>Apocrita</taxon>
        <taxon>Aculeata</taxon>
        <taxon>Formicoidea</taxon>
        <taxon>Formicidae</taxon>
        <taxon>Myrmicinae</taxon>
        <taxon>Temnothorax</taxon>
    </lineage>
</organism>
<evidence type="ECO:0000313" key="3">
    <source>
        <dbReference type="Proteomes" id="UP000310200"/>
    </source>
</evidence>
<feature type="compositionally biased region" description="Gly residues" evidence="1">
    <location>
        <begin position="51"/>
        <end position="60"/>
    </location>
</feature>
<keyword evidence="3" id="KW-1185">Reference proteome</keyword>
<accession>A0A4S2KAR9</accession>
<reference evidence="2 3" key="1">
    <citation type="journal article" date="2019" name="Philos. Trans. R. Soc. Lond., B, Biol. Sci.">
        <title>Ant behaviour and brain gene expression of defending hosts depend on the ecological success of the intruding social parasite.</title>
        <authorList>
            <person name="Kaur R."/>
            <person name="Stoldt M."/>
            <person name="Jongepier E."/>
            <person name="Feldmeyer B."/>
            <person name="Menzel F."/>
            <person name="Bornberg-Bauer E."/>
            <person name="Foitzik S."/>
        </authorList>
    </citation>
    <scope>NUCLEOTIDE SEQUENCE [LARGE SCALE GENOMIC DNA]</scope>
    <source>
        <tissue evidence="2">Whole body</tissue>
    </source>
</reference>
<sequence>MAAVHGAFAVGVRRPGYRGGCPIAGDAGKGTAGPLAPTSQPREARRAAIDGGTGAAGGGGGERRRRTTTATRTDTRTTAEGRRRFRRHEDAERVVLVVAQLRAEVASEKHKQDPLAVENG</sequence>
<dbReference type="EMBL" id="QBLH01003027">
    <property type="protein sequence ID" value="TGZ45896.1"/>
    <property type="molecule type" value="Genomic_DNA"/>
</dbReference>
<comment type="caution">
    <text evidence="2">The sequence shown here is derived from an EMBL/GenBank/DDBJ whole genome shotgun (WGS) entry which is preliminary data.</text>
</comment>
<dbReference type="Proteomes" id="UP000310200">
    <property type="component" value="Unassembled WGS sequence"/>
</dbReference>
<protein>
    <submittedName>
        <fullName evidence="2">Uncharacterized protein</fullName>
    </submittedName>
</protein>
<gene>
    <name evidence="2" type="ORF">DBV15_02701</name>
</gene>
<proteinExistence type="predicted"/>